<evidence type="ECO:0000256" key="1">
    <source>
        <dbReference type="SAM" id="Phobius"/>
    </source>
</evidence>
<keyword evidence="1" id="KW-0812">Transmembrane</keyword>
<feature type="transmembrane region" description="Helical" evidence="1">
    <location>
        <begin position="12"/>
        <end position="32"/>
    </location>
</feature>
<protein>
    <submittedName>
        <fullName evidence="2">Uncharacterized protein</fullName>
    </submittedName>
</protein>
<keyword evidence="1" id="KW-0472">Membrane</keyword>
<evidence type="ECO:0000313" key="2">
    <source>
        <dbReference type="EMBL" id="JAH09898.1"/>
    </source>
</evidence>
<proteinExistence type="predicted"/>
<reference evidence="2" key="2">
    <citation type="journal article" date="2015" name="Fish Shellfish Immunol.">
        <title>Early steps in the European eel (Anguilla anguilla)-Vibrio vulnificus interaction in the gills: Role of the RtxA13 toxin.</title>
        <authorList>
            <person name="Callol A."/>
            <person name="Pajuelo D."/>
            <person name="Ebbesson L."/>
            <person name="Teles M."/>
            <person name="MacKenzie S."/>
            <person name="Amaro C."/>
        </authorList>
    </citation>
    <scope>NUCLEOTIDE SEQUENCE</scope>
</reference>
<sequence length="38" mass="4302">MEQKCLSEIPLPCFLAVALILFQGIVLNYASLTVRIFF</sequence>
<organism evidence="2">
    <name type="scientific">Anguilla anguilla</name>
    <name type="common">European freshwater eel</name>
    <name type="synonym">Muraena anguilla</name>
    <dbReference type="NCBI Taxonomy" id="7936"/>
    <lineage>
        <taxon>Eukaryota</taxon>
        <taxon>Metazoa</taxon>
        <taxon>Chordata</taxon>
        <taxon>Craniata</taxon>
        <taxon>Vertebrata</taxon>
        <taxon>Euteleostomi</taxon>
        <taxon>Actinopterygii</taxon>
        <taxon>Neopterygii</taxon>
        <taxon>Teleostei</taxon>
        <taxon>Anguilliformes</taxon>
        <taxon>Anguillidae</taxon>
        <taxon>Anguilla</taxon>
    </lineage>
</organism>
<dbReference type="AlphaFoldDB" id="A0A0E9Q1A8"/>
<reference evidence="2" key="1">
    <citation type="submission" date="2014-11" db="EMBL/GenBank/DDBJ databases">
        <authorList>
            <person name="Amaro Gonzalez C."/>
        </authorList>
    </citation>
    <scope>NUCLEOTIDE SEQUENCE</scope>
</reference>
<dbReference type="EMBL" id="GBXM01098679">
    <property type="protein sequence ID" value="JAH09898.1"/>
    <property type="molecule type" value="Transcribed_RNA"/>
</dbReference>
<accession>A0A0E9Q1A8</accession>
<keyword evidence="1" id="KW-1133">Transmembrane helix</keyword>
<name>A0A0E9Q1A8_ANGAN</name>